<proteinExistence type="predicted"/>
<dbReference type="RefSeq" id="WP_126758429.1">
    <property type="nucleotide sequence ID" value="NZ_CP085233.1"/>
</dbReference>
<evidence type="ECO:0000313" key="2">
    <source>
        <dbReference type="EMBL" id="RUO60779.1"/>
    </source>
</evidence>
<protein>
    <submittedName>
        <fullName evidence="2">Uncharacterized protein</fullName>
    </submittedName>
</protein>
<name>A0A432YIH5_9GAMM</name>
<evidence type="ECO:0000256" key="1">
    <source>
        <dbReference type="SAM" id="SignalP"/>
    </source>
</evidence>
<accession>A0A432YIH5</accession>
<dbReference type="EMBL" id="PIPZ01000001">
    <property type="protein sequence ID" value="RUO60779.1"/>
    <property type="molecule type" value="Genomic_DNA"/>
</dbReference>
<feature type="chain" id="PRO_5019123689" evidence="1">
    <location>
        <begin position="22"/>
        <end position="90"/>
    </location>
</feature>
<gene>
    <name evidence="2" type="ORF">CWI76_00375</name>
</gene>
<dbReference type="AlphaFoldDB" id="A0A432YIH5"/>
<keyword evidence="3" id="KW-1185">Reference proteome</keyword>
<dbReference type="OrthoDB" id="6238676at2"/>
<reference evidence="3" key="1">
    <citation type="journal article" date="2018" name="Front. Microbiol.">
        <title>Genome-Based Analysis Reveals the Taxonomy and Diversity of the Family Idiomarinaceae.</title>
        <authorList>
            <person name="Liu Y."/>
            <person name="Lai Q."/>
            <person name="Shao Z."/>
        </authorList>
    </citation>
    <scope>NUCLEOTIDE SEQUENCE [LARGE SCALE GENOMIC DNA]</scope>
    <source>
        <strain evidence="3">PIM1</strain>
    </source>
</reference>
<keyword evidence="1" id="KW-0732">Signal</keyword>
<dbReference type="Proteomes" id="UP000288127">
    <property type="component" value="Unassembled WGS sequence"/>
</dbReference>
<comment type="caution">
    <text evidence="2">The sequence shown here is derived from an EMBL/GenBank/DDBJ whole genome shotgun (WGS) entry which is preliminary data.</text>
</comment>
<evidence type="ECO:0000313" key="3">
    <source>
        <dbReference type="Proteomes" id="UP000288127"/>
    </source>
</evidence>
<feature type="signal peptide" evidence="1">
    <location>
        <begin position="1"/>
        <end position="21"/>
    </location>
</feature>
<organism evidence="2 3">
    <name type="scientific">Pseudidiomarina marina</name>
    <dbReference type="NCBI Taxonomy" id="502366"/>
    <lineage>
        <taxon>Bacteria</taxon>
        <taxon>Pseudomonadati</taxon>
        <taxon>Pseudomonadota</taxon>
        <taxon>Gammaproteobacteria</taxon>
        <taxon>Alteromonadales</taxon>
        <taxon>Idiomarinaceae</taxon>
        <taxon>Pseudidiomarina</taxon>
    </lineage>
</organism>
<sequence>MKTTITSIVVASALLFGSAQAQEKQTDSNLQLSLKESISQEVSNTRQQVKSKNQLELMQYIAEVKFALDPSRMLTNVAEVAVDLIAGNEE</sequence>